<organism evidence="1 2">
    <name type="scientific">Blautia parvula</name>
    <dbReference type="NCBI Taxonomy" id="2877527"/>
    <lineage>
        <taxon>Bacteria</taxon>
        <taxon>Bacillati</taxon>
        <taxon>Bacillota</taxon>
        <taxon>Clostridia</taxon>
        <taxon>Lachnospirales</taxon>
        <taxon>Lachnospiraceae</taxon>
        <taxon>Blautia</taxon>
    </lineage>
</organism>
<reference evidence="1 2" key="1">
    <citation type="submission" date="2024-04" db="EMBL/GenBank/DDBJ databases">
        <title>Defined microbial consortia suppress multidrug-resistant proinflammatory Enterobacteriaceae via ecological control.</title>
        <authorList>
            <person name="Furuichi M."/>
            <person name="Kawaguchi T."/>
            <person name="Pust M."/>
            <person name="Yasuma K."/>
            <person name="Plichta D."/>
            <person name="Hasegawa N."/>
            <person name="Ohya T."/>
            <person name="Bhattarai S."/>
            <person name="Sasajima S."/>
            <person name="Aoto Y."/>
            <person name="Tuganbaev T."/>
            <person name="Yaginuma M."/>
            <person name="Ueda M."/>
            <person name="Okahashi N."/>
            <person name="Amafuji K."/>
            <person name="Kiridooshi Y."/>
            <person name="Sugita K."/>
            <person name="Strazar M."/>
            <person name="Skelly A."/>
            <person name="Suda W."/>
            <person name="Hattori M."/>
            <person name="Nakamoto N."/>
            <person name="Caballero S."/>
            <person name="Norman J."/>
            <person name="Olle B."/>
            <person name="Tanoue T."/>
            <person name="Arita M."/>
            <person name="Bucci V."/>
            <person name="Atarashi K."/>
            <person name="Xavier R."/>
            <person name="Honda K."/>
        </authorList>
    </citation>
    <scope>NUCLEOTIDE SEQUENCE [LARGE SCALE GENOMIC DNA]</scope>
    <source>
        <strain evidence="2">k34-0107-D12</strain>
    </source>
</reference>
<dbReference type="EMBL" id="BAABZQ010000001">
    <property type="protein sequence ID" value="GAA6501812.1"/>
    <property type="molecule type" value="Genomic_DNA"/>
</dbReference>
<gene>
    <name evidence="1" type="ORF">K340107D12_46280</name>
</gene>
<dbReference type="Proteomes" id="UP001600941">
    <property type="component" value="Unassembled WGS sequence"/>
</dbReference>
<protein>
    <submittedName>
        <fullName evidence="1">Uncharacterized protein</fullName>
    </submittedName>
</protein>
<evidence type="ECO:0000313" key="1">
    <source>
        <dbReference type="EMBL" id="GAA6501812.1"/>
    </source>
</evidence>
<comment type="caution">
    <text evidence="1">The sequence shown here is derived from an EMBL/GenBank/DDBJ whole genome shotgun (WGS) entry which is preliminary data.</text>
</comment>
<name>A0ABQ0BZ69_9FIRM</name>
<keyword evidence="2" id="KW-1185">Reference proteome</keyword>
<evidence type="ECO:0000313" key="2">
    <source>
        <dbReference type="Proteomes" id="UP001600941"/>
    </source>
</evidence>
<accession>A0ABQ0BZ69</accession>
<proteinExistence type="predicted"/>
<sequence>MRTPEQPVRRESRGGGDTAWLLAPFPSANLLPFTKFIGKGLFIK</sequence>